<dbReference type="InParanoid" id="D2VWQ0"/>
<dbReference type="KEGG" id="ngr:NAEGRDRAFT_73461"/>
<feature type="transmembrane region" description="Helical" evidence="7">
    <location>
        <begin position="515"/>
        <end position="537"/>
    </location>
</feature>
<gene>
    <name evidence="8" type="ORF">NAEGRDRAFT_73461</name>
</gene>
<dbReference type="OMA" id="FLDTIPW"/>
<evidence type="ECO:0000256" key="7">
    <source>
        <dbReference type="SAM" id="Phobius"/>
    </source>
</evidence>
<feature type="transmembrane region" description="Helical" evidence="7">
    <location>
        <begin position="285"/>
        <end position="308"/>
    </location>
</feature>
<keyword evidence="9" id="KW-1185">Reference proteome</keyword>
<evidence type="ECO:0000256" key="2">
    <source>
        <dbReference type="ARBA" id="ARBA00010199"/>
    </source>
</evidence>
<feature type="transmembrane region" description="Helical" evidence="7">
    <location>
        <begin position="259"/>
        <end position="279"/>
    </location>
</feature>
<evidence type="ECO:0000313" key="9">
    <source>
        <dbReference type="Proteomes" id="UP000006671"/>
    </source>
</evidence>
<evidence type="ECO:0000256" key="5">
    <source>
        <dbReference type="ARBA" id="ARBA00023136"/>
    </source>
</evidence>
<dbReference type="STRING" id="5762.D2VWQ0"/>
<feature type="transmembrane region" description="Helical" evidence="7">
    <location>
        <begin position="140"/>
        <end position="163"/>
    </location>
</feature>
<feature type="transmembrane region" description="Helical" evidence="7">
    <location>
        <begin position="451"/>
        <end position="469"/>
    </location>
</feature>
<dbReference type="FunCoup" id="D2VWQ0">
    <property type="interactions" value="87"/>
</dbReference>
<dbReference type="GO" id="GO:0042910">
    <property type="term" value="F:xenobiotic transmembrane transporter activity"/>
    <property type="evidence" value="ECO:0007669"/>
    <property type="project" value="InterPro"/>
</dbReference>
<protein>
    <submittedName>
        <fullName evidence="8">Predicted protein</fullName>
    </submittedName>
</protein>
<dbReference type="GeneID" id="8862750"/>
<feature type="transmembrane region" description="Helical" evidence="7">
    <location>
        <begin position="184"/>
        <end position="206"/>
    </location>
</feature>
<feature type="transmembrane region" description="Helical" evidence="7">
    <location>
        <begin position="489"/>
        <end position="509"/>
    </location>
</feature>
<dbReference type="eggNOG" id="KOG1347">
    <property type="taxonomic scope" value="Eukaryota"/>
</dbReference>
<dbReference type="OrthoDB" id="2126698at2759"/>
<accession>D2VWQ0</accession>
<name>D2VWQ0_NAEGR</name>
<dbReference type="PANTHER" id="PTHR11206">
    <property type="entry name" value="MULTIDRUG RESISTANCE PROTEIN"/>
    <property type="match status" value="1"/>
</dbReference>
<evidence type="ECO:0000313" key="8">
    <source>
        <dbReference type="EMBL" id="EFC38735.1"/>
    </source>
</evidence>
<feature type="region of interest" description="Disordered" evidence="6">
    <location>
        <begin position="66"/>
        <end position="85"/>
    </location>
</feature>
<sequence>MPQHLHEQPSNSSPDTLLHLTINKTDTTILNATLHSSTSINQDNDERMLGELSSEVGIHDEEKEFPTILDDDGGDEELIPNNGKNENSLKEKLKDLFFNMKSQFKHMIDIAFPIILMNVSNKMLGIEDLMFIGHLGNSQYMAGSALGNAIFFSLSFIAVGIISGQDTFVAQAFGAKNKPLVGVWMMRSFITLILFLLPVMVVLFFLESILNLVGMDEVTSHLSGQFVRYLLPGLIPFAFSRSTARFLTSVNIRLPNTLIPIAAVIVNFGLNWLFVFGIGFKGIGFLGAAIATTLTRLFIIFSYIYVLFHHRENIREILIGAMKWDEVFKWEGGFKVFFKQAIPGTIGVCAEVWAFEFTTIVASFISAVQVAAHSIVFNIASLSFMLPLALSNASCVMVGQKLGSNDPSGAKYAAYLCIFSSVVCMSVSGTIIGICSRWIPLLYTTDESVRSVASSILPIISVFAIVDGIQRTSTGVLRGASSQFLTMILNLIAYYLFSLPVSSLLAFVAKLELLGLWLGLTSCMVLMAVIVLIYIIFRIDWVKEARIAHERANKIIVKTEKSEQETNSNTSNTQEEEETRIANP</sequence>
<feature type="transmembrane region" description="Helical" evidence="7">
    <location>
        <begin position="345"/>
        <end position="365"/>
    </location>
</feature>
<comment type="subcellular location">
    <subcellularLocation>
        <location evidence="1">Membrane</location>
        <topology evidence="1">Multi-pass membrane protein</topology>
    </subcellularLocation>
</comment>
<dbReference type="GO" id="GO:0015297">
    <property type="term" value="F:antiporter activity"/>
    <property type="evidence" value="ECO:0007669"/>
    <property type="project" value="InterPro"/>
</dbReference>
<dbReference type="Pfam" id="PF01554">
    <property type="entry name" value="MatE"/>
    <property type="match status" value="2"/>
</dbReference>
<dbReference type="InterPro" id="IPR045069">
    <property type="entry name" value="MATE_euk"/>
</dbReference>
<feature type="transmembrane region" description="Helical" evidence="7">
    <location>
        <begin position="226"/>
        <end position="247"/>
    </location>
</feature>
<dbReference type="Proteomes" id="UP000006671">
    <property type="component" value="Unassembled WGS sequence"/>
</dbReference>
<keyword evidence="4 7" id="KW-1133">Transmembrane helix</keyword>
<dbReference type="GO" id="GO:0016020">
    <property type="term" value="C:membrane"/>
    <property type="evidence" value="ECO:0007669"/>
    <property type="project" value="UniProtKB-SubCell"/>
</dbReference>
<comment type="similarity">
    <text evidence="2">Belongs to the multi antimicrobial extrusion (MATE) (TC 2.A.66.1) family.</text>
</comment>
<proteinExistence type="inferred from homology"/>
<evidence type="ECO:0000256" key="3">
    <source>
        <dbReference type="ARBA" id="ARBA00022692"/>
    </source>
</evidence>
<dbReference type="EMBL" id="GG738905">
    <property type="protein sequence ID" value="EFC38735.1"/>
    <property type="molecule type" value="Genomic_DNA"/>
</dbReference>
<evidence type="ECO:0000256" key="6">
    <source>
        <dbReference type="SAM" id="MobiDB-lite"/>
    </source>
</evidence>
<dbReference type="AlphaFoldDB" id="D2VWQ0"/>
<dbReference type="InterPro" id="IPR002528">
    <property type="entry name" value="MATE_fam"/>
</dbReference>
<evidence type="ECO:0000256" key="1">
    <source>
        <dbReference type="ARBA" id="ARBA00004141"/>
    </source>
</evidence>
<dbReference type="GO" id="GO:1990961">
    <property type="term" value="P:xenobiotic detoxification by transmembrane export across the plasma membrane"/>
    <property type="evidence" value="ECO:0007669"/>
    <property type="project" value="InterPro"/>
</dbReference>
<feature type="region of interest" description="Disordered" evidence="6">
    <location>
        <begin position="560"/>
        <end position="584"/>
    </location>
</feature>
<dbReference type="RefSeq" id="XP_002671479.1">
    <property type="nucleotide sequence ID" value="XM_002671433.1"/>
</dbReference>
<dbReference type="NCBIfam" id="TIGR00797">
    <property type="entry name" value="matE"/>
    <property type="match status" value="1"/>
</dbReference>
<keyword evidence="5 7" id="KW-0472">Membrane</keyword>
<feature type="compositionally biased region" description="Acidic residues" evidence="6">
    <location>
        <begin position="69"/>
        <end position="78"/>
    </location>
</feature>
<evidence type="ECO:0000256" key="4">
    <source>
        <dbReference type="ARBA" id="ARBA00022989"/>
    </source>
</evidence>
<feature type="transmembrane region" description="Helical" evidence="7">
    <location>
        <begin position="412"/>
        <end position="439"/>
    </location>
</feature>
<reference evidence="8 9" key="1">
    <citation type="journal article" date="2010" name="Cell">
        <title>The genome of Naegleria gruberi illuminates early eukaryotic versatility.</title>
        <authorList>
            <person name="Fritz-Laylin L.K."/>
            <person name="Prochnik S.E."/>
            <person name="Ginger M.L."/>
            <person name="Dacks J.B."/>
            <person name="Carpenter M.L."/>
            <person name="Field M.C."/>
            <person name="Kuo A."/>
            <person name="Paredez A."/>
            <person name="Chapman J."/>
            <person name="Pham J."/>
            <person name="Shu S."/>
            <person name="Neupane R."/>
            <person name="Cipriano M."/>
            <person name="Mancuso J."/>
            <person name="Tu H."/>
            <person name="Salamov A."/>
            <person name="Lindquist E."/>
            <person name="Shapiro H."/>
            <person name="Lucas S."/>
            <person name="Grigoriev I.V."/>
            <person name="Cande W.Z."/>
            <person name="Fulton C."/>
            <person name="Rokhsar D.S."/>
            <person name="Dawson S.C."/>
        </authorList>
    </citation>
    <scope>NUCLEOTIDE SEQUENCE [LARGE SCALE GENOMIC DNA]</scope>
    <source>
        <strain evidence="8 9">NEG-M</strain>
    </source>
</reference>
<dbReference type="CDD" id="cd13132">
    <property type="entry name" value="MATE_eukaryotic"/>
    <property type="match status" value="1"/>
</dbReference>
<dbReference type="VEuPathDB" id="AmoebaDB:NAEGRDRAFT_73461"/>
<keyword evidence="3 7" id="KW-0812">Transmembrane</keyword>
<organism evidence="9">
    <name type="scientific">Naegleria gruberi</name>
    <name type="common">Amoeba</name>
    <dbReference type="NCBI Taxonomy" id="5762"/>
    <lineage>
        <taxon>Eukaryota</taxon>
        <taxon>Discoba</taxon>
        <taxon>Heterolobosea</taxon>
        <taxon>Tetramitia</taxon>
        <taxon>Eutetramitia</taxon>
        <taxon>Vahlkampfiidae</taxon>
        <taxon>Naegleria</taxon>
    </lineage>
</organism>
<feature type="transmembrane region" description="Helical" evidence="7">
    <location>
        <begin position="371"/>
        <end position="391"/>
    </location>
</feature>